<evidence type="ECO:0000313" key="2">
    <source>
        <dbReference type="Ensembl" id="ENSSDAP00000024734.1"/>
    </source>
</evidence>
<name>A0A8C9UVY5_SPEDA</name>
<reference evidence="2" key="2">
    <citation type="submission" date="2025-09" db="UniProtKB">
        <authorList>
            <consortium name="Ensembl"/>
        </authorList>
    </citation>
    <scope>IDENTIFICATION</scope>
</reference>
<feature type="region of interest" description="Disordered" evidence="1">
    <location>
        <begin position="1"/>
        <end position="21"/>
    </location>
</feature>
<accession>A0A8C9UVY5</accession>
<keyword evidence="3" id="KW-1185">Reference proteome</keyword>
<dbReference type="Proteomes" id="UP000694422">
    <property type="component" value="Unplaced"/>
</dbReference>
<evidence type="ECO:0000256" key="1">
    <source>
        <dbReference type="SAM" id="MobiDB-lite"/>
    </source>
</evidence>
<feature type="compositionally biased region" description="Basic residues" evidence="1">
    <location>
        <begin position="12"/>
        <end position="21"/>
    </location>
</feature>
<dbReference type="Ensembl" id="ENSSDAT00000028283.1">
    <property type="protein sequence ID" value="ENSSDAP00000024734.1"/>
    <property type="gene ID" value="ENSSDAG00000022498.1"/>
</dbReference>
<proteinExistence type="predicted"/>
<protein>
    <submittedName>
        <fullName evidence="2">Uncharacterized protein</fullName>
    </submittedName>
</protein>
<evidence type="ECO:0000313" key="3">
    <source>
        <dbReference type="Proteomes" id="UP000694422"/>
    </source>
</evidence>
<reference evidence="2" key="1">
    <citation type="submission" date="2025-08" db="UniProtKB">
        <authorList>
            <consortium name="Ensembl"/>
        </authorList>
    </citation>
    <scope>IDENTIFICATION</scope>
</reference>
<dbReference type="AlphaFoldDB" id="A0A8C9UVY5"/>
<organism evidence="2 3">
    <name type="scientific">Spermophilus dauricus</name>
    <name type="common">Daurian ground squirrel</name>
    <dbReference type="NCBI Taxonomy" id="99837"/>
    <lineage>
        <taxon>Eukaryota</taxon>
        <taxon>Metazoa</taxon>
        <taxon>Chordata</taxon>
        <taxon>Craniata</taxon>
        <taxon>Vertebrata</taxon>
        <taxon>Euteleostomi</taxon>
        <taxon>Mammalia</taxon>
        <taxon>Eutheria</taxon>
        <taxon>Euarchontoglires</taxon>
        <taxon>Glires</taxon>
        <taxon>Rodentia</taxon>
        <taxon>Sciuromorpha</taxon>
        <taxon>Sciuridae</taxon>
        <taxon>Xerinae</taxon>
        <taxon>Marmotini</taxon>
        <taxon>Spermophilus</taxon>
    </lineage>
</organism>
<sequence>GIRGLLPPATIKKQKRQTRRRNPNSFVAAYLTLLLFVCVPGTSSTRLIFPPVVLTGPIIHDIPFPLNLQLIPFMLPVSKVASFPLSHSWG</sequence>